<gene>
    <name evidence="1" type="ORF">K933_10305</name>
</gene>
<evidence type="ECO:0000313" key="2">
    <source>
        <dbReference type="Proteomes" id="UP000017840"/>
    </source>
</evidence>
<dbReference type="EMBL" id="ASGZ01000033">
    <property type="protein sequence ID" value="ESP88195.1"/>
    <property type="molecule type" value="Genomic_DNA"/>
</dbReference>
<dbReference type="OrthoDB" id="189868at2157"/>
<dbReference type="AlphaFoldDB" id="V4HBW1"/>
<sequence length="139" mass="15557">MAGGYDSGKQSHDDLRKIRQGLERHPMVASAEGIPPGGYEQVRAELDSNYIEGGSGSSSLTVSWFSGVAPGDRPEFSFHYVDDTQEVGLHHHPNEHVDGWGHVQKRHADDTSYRYVPYTFGSLEPERVVWEVLSFLNDQ</sequence>
<dbReference type="RefSeq" id="WP_023394644.1">
    <property type="nucleotide sequence ID" value="NZ_ASGZ01000033.1"/>
</dbReference>
<accession>V4HBW1</accession>
<organism evidence="1 2">
    <name type="scientific">Candidatus Halobonum tyrrellensis G22</name>
    <dbReference type="NCBI Taxonomy" id="1324957"/>
    <lineage>
        <taxon>Archaea</taxon>
        <taxon>Methanobacteriati</taxon>
        <taxon>Methanobacteriota</taxon>
        <taxon>Stenosarchaea group</taxon>
        <taxon>Halobacteria</taxon>
        <taxon>Halobacteriales</taxon>
        <taxon>Haloferacaceae</taxon>
        <taxon>Candidatus Halobonum</taxon>
    </lineage>
</organism>
<evidence type="ECO:0000313" key="1">
    <source>
        <dbReference type="EMBL" id="ESP88195.1"/>
    </source>
</evidence>
<protein>
    <submittedName>
        <fullName evidence="1">Uncharacterized protein</fullName>
    </submittedName>
</protein>
<reference evidence="1 2" key="1">
    <citation type="journal article" date="2013" name="Genome Announc.">
        <title>Draft Genome Sequence of 'Candidatus Halobonum tyrrellensis' Strain G22, Isolated from the Hypersaline Waters of Lake Tyrrell, Australia.</title>
        <authorList>
            <person name="Ugalde J.A."/>
            <person name="Narasingarao P."/>
            <person name="Kuo S."/>
            <person name="Podell S."/>
            <person name="Allen E.E."/>
        </authorList>
    </citation>
    <scope>NUCLEOTIDE SEQUENCE [LARGE SCALE GENOMIC DNA]</scope>
    <source>
        <strain evidence="1 2">G22</strain>
    </source>
</reference>
<name>V4HBW1_9EURY</name>
<comment type="caution">
    <text evidence="1">The sequence shown here is derived from an EMBL/GenBank/DDBJ whole genome shotgun (WGS) entry which is preliminary data.</text>
</comment>
<dbReference type="Proteomes" id="UP000017840">
    <property type="component" value="Unassembled WGS sequence"/>
</dbReference>
<keyword evidence="2" id="KW-1185">Reference proteome</keyword>
<proteinExistence type="predicted"/>
<dbReference type="eggNOG" id="arCOG06153">
    <property type="taxonomic scope" value="Archaea"/>
</dbReference>